<evidence type="ECO:0000259" key="3">
    <source>
        <dbReference type="Pfam" id="PF11774"/>
    </source>
</evidence>
<keyword evidence="6" id="KW-1185">Reference proteome</keyword>
<dbReference type="Proteomes" id="UP000019494">
    <property type="component" value="Unassembled WGS sequence"/>
</dbReference>
<protein>
    <submittedName>
        <fullName evidence="5">Lsr2-like protein</fullName>
    </submittedName>
</protein>
<dbReference type="OrthoDB" id="4113332at2"/>
<evidence type="ECO:0000259" key="4">
    <source>
        <dbReference type="Pfam" id="PF23359"/>
    </source>
</evidence>
<dbReference type="Gene3D" id="3.30.60.230">
    <property type="entry name" value="Lsr2, dimerization domain"/>
    <property type="match status" value="1"/>
</dbReference>
<dbReference type="GO" id="GO:0016746">
    <property type="term" value="F:acyltransferase activity"/>
    <property type="evidence" value="ECO:0007669"/>
    <property type="project" value="InterPro"/>
</dbReference>
<proteinExistence type="predicted"/>
<dbReference type="Pfam" id="PF23359">
    <property type="entry name" value="Lsr2_DNA-bd"/>
    <property type="match status" value="1"/>
</dbReference>
<feature type="region of interest" description="Disordered" evidence="2">
    <location>
        <begin position="60"/>
        <end position="81"/>
    </location>
</feature>
<feature type="domain" description="Lsr2 DNA-binding" evidence="4">
    <location>
        <begin position="82"/>
        <end position="116"/>
    </location>
</feature>
<dbReference type="GO" id="GO:0003677">
    <property type="term" value="F:DNA binding"/>
    <property type="evidence" value="ECO:0007669"/>
    <property type="project" value="UniProtKB-KW"/>
</dbReference>
<evidence type="ECO:0000256" key="2">
    <source>
        <dbReference type="SAM" id="MobiDB-lite"/>
    </source>
</evidence>
<dbReference type="InterPro" id="IPR036625">
    <property type="entry name" value="E3-bd_dom_sf"/>
</dbReference>
<dbReference type="AlphaFoldDB" id="W9GL43"/>
<dbReference type="Gene3D" id="4.10.320.10">
    <property type="entry name" value="E3-binding domain"/>
    <property type="match status" value="1"/>
</dbReference>
<dbReference type="InterPro" id="IPR055370">
    <property type="entry name" value="Lsr2_DNA-bd"/>
</dbReference>
<gene>
    <name evidence="5" type="ORF">N864_16520</name>
</gene>
<dbReference type="InterPro" id="IPR024412">
    <property type="entry name" value="Lsr2_dim_dom"/>
</dbReference>
<accession>W9GL43</accession>
<keyword evidence="1" id="KW-0238">DNA-binding</keyword>
<dbReference type="EMBL" id="AWQS01000031">
    <property type="protein sequence ID" value="EWT06830.1"/>
    <property type="molecule type" value="Genomic_DNA"/>
</dbReference>
<evidence type="ECO:0000256" key="1">
    <source>
        <dbReference type="ARBA" id="ARBA00023125"/>
    </source>
</evidence>
<dbReference type="Pfam" id="PF11774">
    <property type="entry name" value="Lsr2"/>
    <property type="match status" value="1"/>
</dbReference>
<reference evidence="6" key="1">
    <citation type="submission" date="2013-08" db="EMBL/GenBank/DDBJ databases">
        <title>Intrasporangium oryzae NRRL B-24470.</title>
        <authorList>
            <person name="Liu H."/>
            <person name="Wang G."/>
        </authorList>
    </citation>
    <scope>NUCLEOTIDE SEQUENCE [LARGE SCALE GENOMIC DNA]</scope>
    <source>
        <strain evidence="6">Q5-1</strain>
    </source>
</reference>
<evidence type="ECO:0000313" key="6">
    <source>
        <dbReference type="Proteomes" id="UP000019494"/>
    </source>
</evidence>
<dbReference type="InterPro" id="IPR042261">
    <property type="entry name" value="Lsr2-like_dimerization"/>
</dbReference>
<evidence type="ECO:0000313" key="5">
    <source>
        <dbReference type="EMBL" id="EWT06830.1"/>
    </source>
</evidence>
<feature type="domain" description="Lsr2 dimerization" evidence="3">
    <location>
        <begin position="5"/>
        <end position="55"/>
    </location>
</feature>
<sequence>MGRATILIDDFDGKTLNADTKPIHVTMGSESWDLYLSSKNAQALRKAIDPFVKTADTATAASTRARSAKTRARRSIATTAPKRDLESIRQWARANDVEVKDRGRIAQAVIDQYDAAHA</sequence>
<comment type="caution">
    <text evidence="5">The sequence shown here is derived from an EMBL/GenBank/DDBJ whole genome shotgun (WGS) entry which is preliminary data.</text>
</comment>
<organism evidence="5 6">
    <name type="scientific">Intrasporangium chromatireducens Q5-1</name>
    <dbReference type="NCBI Taxonomy" id="584657"/>
    <lineage>
        <taxon>Bacteria</taxon>
        <taxon>Bacillati</taxon>
        <taxon>Actinomycetota</taxon>
        <taxon>Actinomycetes</taxon>
        <taxon>Micrococcales</taxon>
        <taxon>Intrasporangiaceae</taxon>
        <taxon>Intrasporangium</taxon>
    </lineage>
</organism>
<name>W9GL43_9MICO</name>